<name>A0A0G8C1H1_9BACI</name>
<organism evidence="1 2">
    <name type="scientific">Bacillus wiedmannii</name>
    <dbReference type="NCBI Taxonomy" id="1890302"/>
    <lineage>
        <taxon>Bacteria</taxon>
        <taxon>Bacillati</taxon>
        <taxon>Bacillota</taxon>
        <taxon>Bacilli</taxon>
        <taxon>Bacillales</taxon>
        <taxon>Bacillaceae</taxon>
        <taxon>Bacillus</taxon>
        <taxon>Bacillus cereus group</taxon>
    </lineage>
</organism>
<dbReference type="AlphaFoldDB" id="A0A0G8C1H1"/>
<dbReference type="Proteomes" id="UP000035350">
    <property type="component" value="Unassembled WGS sequence"/>
</dbReference>
<comment type="caution">
    <text evidence="1">The sequence shown here is derived from an EMBL/GenBank/DDBJ whole genome shotgun (WGS) entry which is preliminary data.</text>
</comment>
<protein>
    <submittedName>
        <fullName evidence="1">Uncharacterized protein</fullName>
    </submittedName>
</protein>
<dbReference type="PATRIC" id="fig|1396.433.peg.3924"/>
<reference evidence="1 2" key="1">
    <citation type="journal article" date="2015" name="Genome Announc.">
        <title>Next-Generation Whole-Genome Sequencing of Eight Strains of Bacillus cereus, Isolated from Food.</title>
        <authorList>
            <person name="Krawczyk A.O."/>
            <person name="de Jong A."/>
            <person name="Eijlander R.T."/>
            <person name="Berendsen E.M."/>
            <person name="Holsappel S."/>
            <person name="Wells-Bennik M.H."/>
            <person name="Kuipers O.P."/>
        </authorList>
    </citation>
    <scope>NUCLEOTIDE SEQUENCE [LARGE SCALE GENOMIC DNA]</scope>
    <source>
        <strain evidence="1 2">B4147</strain>
    </source>
</reference>
<dbReference type="EMBL" id="LCYN01000030">
    <property type="protein sequence ID" value="KKZ93712.1"/>
    <property type="molecule type" value="Genomic_DNA"/>
</dbReference>
<proteinExistence type="predicted"/>
<sequence>MIGNVISTTSIYYKKWDDINKYSIITAMTAIKRKTIMKKV</sequence>
<evidence type="ECO:0000313" key="1">
    <source>
        <dbReference type="EMBL" id="KKZ93712.1"/>
    </source>
</evidence>
<accession>A0A0G8C1H1</accession>
<gene>
    <name evidence="1" type="ORF">B4147_0601</name>
</gene>
<evidence type="ECO:0000313" key="2">
    <source>
        <dbReference type="Proteomes" id="UP000035350"/>
    </source>
</evidence>
<reference evidence="2" key="2">
    <citation type="submission" date="2015-04" db="EMBL/GenBank/DDBJ databases">
        <title>Draft Genome Sequences of Eight Spore-Forming Food Isolates of Bacillus cereus Genome sequencing.</title>
        <authorList>
            <person name="Krawcyk A.O."/>
            <person name="de Jong A."/>
            <person name="Eijlander R.T."/>
            <person name="Berendsen E.M."/>
            <person name="Holsappel S."/>
            <person name="Wells-Bennik M."/>
            <person name="Kuipers O.P."/>
        </authorList>
    </citation>
    <scope>NUCLEOTIDE SEQUENCE [LARGE SCALE GENOMIC DNA]</scope>
    <source>
        <strain evidence="2">B4147</strain>
    </source>
</reference>